<feature type="region of interest" description="Disordered" evidence="1">
    <location>
        <begin position="97"/>
        <end position="124"/>
    </location>
</feature>
<name>A0A9N7TPU4_PLEPL</name>
<evidence type="ECO:0000313" key="3">
    <source>
        <dbReference type="Proteomes" id="UP001153269"/>
    </source>
</evidence>
<comment type="caution">
    <text evidence="2">The sequence shown here is derived from an EMBL/GenBank/DDBJ whole genome shotgun (WGS) entry which is preliminary data.</text>
</comment>
<reference evidence="2" key="1">
    <citation type="submission" date="2020-03" db="EMBL/GenBank/DDBJ databases">
        <authorList>
            <person name="Weist P."/>
        </authorList>
    </citation>
    <scope>NUCLEOTIDE SEQUENCE</scope>
</reference>
<gene>
    <name evidence="2" type="ORF">PLEPLA_LOCUS4458</name>
</gene>
<evidence type="ECO:0000313" key="2">
    <source>
        <dbReference type="EMBL" id="CAB1416667.1"/>
    </source>
</evidence>
<organism evidence="2 3">
    <name type="scientific">Pleuronectes platessa</name>
    <name type="common">European plaice</name>
    <dbReference type="NCBI Taxonomy" id="8262"/>
    <lineage>
        <taxon>Eukaryota</taxon>
        <taxon>Metazoa</taxon>
        <taxon>Chordata</taxon>
        <taxon>Craniata</taxon>
        <taxon>Vertebrata</taxon>
        <taxon>Euteleostomi</taxon>
        <taxon>Actinopterygii</taxon>
        <taxon>Neopterygii</taxon>
        <taxon>Teleostei</taxon>
        <taxon>Neoteleostei</taxon>
        <taxon>Acanthomorphata</taxon>
        <taxon>Carangaria</taxon>
        <taxon>Pleuronectiformes</taxon>
        <taxon>Pleuronectoidei</taxon>
        <taxon>Pleuronectidae</taxon>
        <taxon>Pleuronectes</taxon>
    </lineage>
</organism>
<feature type="region of interest" description="Disordered" evidence="1">
    <location>
        <begin position="33"/>
        <end position="63"/>
    </location>
</feature>
<accession>A0A9N7TPU4</accession>
<dbReference type="AlphaFoldDB" id="A0A9N7TPU4"/>
<dbReference type="EMBL" id="CADEAL010000224">
    <property type="protein sequence ID" value="CAB1416667.1"/>
    <property type="molecule type" value="Genomic_DNA"/>
</dbReference>
<evidence type="ECO:0000256" key="1">
    <source>
        <dbReference type="SAM" id="MobiDB-lite"/>
    </source>
</evidence>
<keyword evidence="3" id="KW-1185">Reference proteome</keyword>
<protein>
    <submittedName>
        <fullName evidence="2">Uncharacterized protein</fullName>
    </submittedName>
</protein>
<sequence>MGGEEVEKRAAKVRADGFDFTFGEIECKAALSSMELPDSEVSPGSSRGDQQKRGGAKKAKWKAGNCVMGRSLESTGSLHPRSSPQPLYQTLAAPIVVGSSSPVPGAGGISSEGPQSHHLNDEWYGKREASAFRVTRRPGDDSVHAPRP</sequence>
<proteinExistence type="predicted"/>
<dbReference type="Proteomes" id="UP001153269">
    <property type="component" value="Unassembled WGS sequence"/>
</dbReference>